<dbReference type="Proteomes" id="UP001221142">
    <property type="component" value="Unassembled WGS sequence"/>
</dbReference>
<dbReference type="Pfam" id="PF13468">
    <property type="entry name" value="Glyoxalase_3"/>
    <property type="match status" value="1"/>
</dbReference>
<organism evidence="2 3">
    <name type="scientific">Roridomyces roridus</name>
    <dbReference type="NCBI Taxonomy" id="1738132"/>
    <lineage>
        <taxon>Eukaryota</taxon>
        <taxon>Fungi</taxon>
        <taxon>Dikarya</taxon>
        <taxon>Basidiomycota</taxon>
        <taxon>Agaricomycotina</taxon>
        <taxon>Agaricomycetes</taxon>
        <taxon>Agaricomycetidae</taxon>
        <taxon>Agaricales</taxon>
        <taxon>Marasmiineae</taxon>
        <taxon>Mycenaceae</taxon>
        <taxon>Roridomyces</taxon>
    </lineage>
</organism>
<sequence length="282" mass="30697">MTTSTLDHIVHLTPPGSVEETTKQFRELGFNVIPGGTHADGLTANALVILADHVYLELIWFTQPPEAYPPSSPTRRQREQHKWAARPPGWIDYAFLGNGVLEGTNRISDIINGRAATRLYADEVPGGRTRPDGEVLKWVISAPLKADSILPFFCGDVTDRRLRVPTEPSSNTHHPNSALGIAHIHLLVSAAAFTSTLKEISTVLGSQPLSSTDQEAKWQLSTLNGNQLRPPTLVLATPADEAQAQFVDSHSAPHIYEVGFYAGENGKEGSVTTPFGRVVWVV</sequence>
<gene>
    <name evidence="2" type="ORF">FB45DRAFT_940652</name>
</gene>
<dbReference type="Gene3D" id="3.10.180.10">
    <property type="entry name" value="2,3-Dihydroxybiphenyl 1,2-Dioxygenase, domain 1"/>
    <property type="match status" value="1"/>
</dbReference>
<reference evidence="2" key="1">
    <citation type="submission" date="2023-03" db="EMBL/GenBank/DDBJ databases">
        <title>Massive genome expansion in bonnet fungi (Mycena s.s.) driven by repeated elements and novel gene families across ecological guilds.</title>
        <authorList>
            <consortium name="Lawrence Berkeley National Laboratory"/>
            <person name="Harder C.B."/>
            <person name="Miyauchi S."/>
            <person name="Viragh M."/>
            <person name="Kuo A."/>
            <person name="Thoen E."/>
            <person name="Andreopoulos B."/>
            <person name="Lu D."/>
            <person name="Skrede I."/>
            <person name="Drula E."/>
            <person name="Henrissat B."/>
            <person name="Morin E."/>
            <person name="Kohler A."/>
            <person name="Barry K."/>
            <person name="LaButti K."/>
            <person name="Morin E."/>
            <person name="Salamov A."/>
            <person name="Lipzen A."/>
            <person name="Mereny Z."/>
            <person name="Hegedus B."/>
            <person name="Baldrian P."/>
            <person name="Stursova M."/>
            <person name="Weitz H."/>
            <person name="Taylor A."/>
            <person name="Grigoriev I.V."/>
            <person name="Nagy L.G."/>
            <person name="Martin F."/>
            <person name="Kauserud H."/>
        </authorList>
    </citation>
    <scope>NUCLEOTIDE SEQUENCE</scope>
    <source>
        <strain evidence="2">9284</strain>
    </source>
</reference>
<dbReference type="InterPro" id="IPR029068">
    <property type="entry name" value="Glyas_Bleomycin-R_OHBP_Dase"/>
</dbReference>
<evidence type="ECO:0000259" key="1">
    <source>
        <dbReference type="Pfam" id="PF13468"/>
    </source>
</evidence>
<name>A0AAD7B6K0_9AGAR</name>
<dbReference type="InterPro" id="IPR025870">
    <property type="entry name" value="Glyoxalase-like_dom"/>
</dbReference>
<proteinExistence type="predicted"/>
<evidence type="ECO:0000313" key="2">
    <source>
        <dbReference type="EMBL" id="KAJ7611675.1"/>
    </source>
</evidence>
<dbReference type="AlphaFoldDB" id="A0AAD7B6K0"/>
<accession>A0AAD7B6K0</accession>
<dbReference type="PANTHER" id="PTHR40265">
    <property type="entry name" value="BLL2707 PROTEIN"/>
    <property type="match status" value="1"/>
</dbReference>
<comment type="caution">
    <text evidence="2">The sequence shown here is derived from an EMBL/GenBank/DDBJ whole genome shotgun (WGS) entry which is preliminary data.</text>
</comment>
<evidence type="ECO:0000313" key="3">
    <source>
        <dbReference type="Proteomes" id="UP001221142"/>
    </source>
</evidence>
<dbReference type="PANTHER" id="PTHR40265:SF1">
    <property type="entry name" value="GLYOXALASE-LIKE DOMAIN-CONTAINING PROTEIN"/>
    <property type="match status" value="1"/>
</dbReference>
<dbReference type="EMBL" id="JARKIF010000032">
    <property type="protein sequence ID" value="KAJ7611675.1"/>
    <property type="molecule type" value="Genomic_DNA"/>
</dbReference>
<protein>
    <submittedName>
        <fullName evidence="2">Glyoxalase-like domain-containing protein</fullName>
    </submittedName>
</protein>
<feature type="domain" description="Glyoxalase-like" evidence="1">
    <location>
        <begin position="6"/>
        <end position="196"/>
    </location>
</feature>
<keyword evidence="3" id="KW-1185">Reference proteome</keyword>